<dbReference type="Pfam" id="PF03061">
    <property type="entry name" value="4HBT"/>
    <property type="match status" value="1"/>
</dbReference>
<evidence type="ECO:0000259" key="2">
    <source>
        <dbReference type="Pfam" id="PF03061"/>
    </source>
</evidence>
<dbReference type="PANTHER" id="PTHR43240">
    <property type="entry name" value="1,4-DIHYDROXY-2-NAPHTHOYL-COA THIOESTERASE 1"/>
    <property type="match status" value="1"/>
</dbReference>
<reference evidence="3 4" key="1">
    <citation type="submission" date="2019-09" db="EMBL/GenBank/DDBJ databases">
        <title>Report of infection by Mycobacterium simiae a patient suffering from pulmonary tuberculosis.</title>
        <authorList>
            <person name="Mohanty P.S."/>
            <person name="Bansal A.K."/>
            <person name="Singh H."/>
            <person name="Sharma S."/>
            <person name="Patil S.A."/>
            <person name="Upadhaya P."/>
            <person name="Singh P.K."/>
            <person name="Kumar D."/>
            <person name="Kumar S."/>
            <person name="Singh R.K."/>
            <person name="Chaudhary B."/>
        </authorList>
    </citation>
    <scope>NUCLEOTIDE SEQUENCE [LARGE SCALE GENOMIC DNA]</scope>
    <source>
        <strain evidence="3 4">JAL-560-SIM</strain>
    </source>
</reference>
<proteinExistence type="predicted"/>
<dbReference type="NCBIfam" id="TIGR00369">
    <property type="entry name" value="unchar_dom_1"/>
    <property type="match status" value="1"/>
</dbReference>
<keyword evidence="4" id="KW-1185">Reference proteome</keyword>
<evidence type="ECO:0000313" key="3">
    <source>
        <dbReference type="EMBL" id="KAA1250584.1"/>
    </source>
</evidence>
<evidence type="ECO:0000313" key="4">
    <source>
        <dbReference type="Proteomes" id="UP000324701"/>
    </source>
</evidence>
<comment type="caution">
    <text evidence="3">The sequence shown here is derived from an EMBL/GenBank/DDBJ whole genome shotgun (WGS) entry which is preliminary data.</text>
</comment>
<organism evidence="3 4">
    <name type="scientific">Mycobacterium simiae</name>
    <name type="common">Mycobacterium habana</name>
    <dbReference type="NCBI Taxonomy" id="1784"/>
    <lineage>
        <taxon>Bacteria</taxon>
        <taxon>Bacillati</taxon>
        <taxon>Actinomycetota</taxon>
        <taxon>Actinomycetes</taxon>
        <taxon>Mycobacteriales</taxon>
        <taxon>Mycobacteriaceae</taxon>
        <taxon>Mycobacterium</taxon>
        <taxon>Mycobacterium simiae complex</taxon>
    </lineage>
</organism>
<sequence length="144" mass="16003">MAEPLTAQEQHERRLAVRDLMPTTPFMGGLGIVFERYEPDNVTLRLPFREDLTNDGTYFHGGVIASVIDTAGAAAAWSNHDFDRGMRAATISLSIQYTGAAKRSDLLCHAHTIRRRKELTFTEITATDNDGNVVAHAVQTYRIV</sequence>
<gene>
    <name evidence="3" type="ORF">F0Q45_08965</name>
</gene>
<dbReference type="InterPro" id="IPR003736">
    <property type="entry name" value="PAAI_dom"/>
</dbReference>
<accession>A0A5B1BTG6</accession>
<dbReference type="InterPro" id="IPR006683">
    <property type="entry name" value="Thioestr_dom"/>
</dbReference>
<evidence type="ECO:0000256" key="1">
    <source>
        <dbReference type="ARBA" id="ARBA00022801"/>
    </source>
</evidence>
<feature type="domain" description="Thioesterase" evidence="2">
    <location>
        <begin position="58"/>
        <end position="134"/>
    </location>
</feature>
<dbReference type="GO" id="GO:0061522">
    <property type="term" value="F:1,4-dihydroxy-2-naphthoyl-CoA thioesterase activity"/>
    <property type="evidence" value="ECO:0007669"/>
    <property type="project" value="TreeGrafter"/>
</dbReference>
<keyword evidence="1" id="KW-0378">Hydrolase</keyword>
<dbReference type="Gene3D" id="3.10.129.10">
    <property type="entry name" value="Hotdog Thioesterase"/>
    <property type="match status" value="1"/>
</dbReference>
<dbReference type="SUPFAM" id="SSF54637">
    <property type="entry name" value="Thioesterase/thiol ester dehydrase-isomerase"/>
    <property type="match status" value="1"/>
</dbReference>
<name>A0A5B1BTG6_MYCSI</name>
<dbReference type="PANTHER" id="PTHR43240:SF8">
    <property type="entry name" value="PHENYLACETIC ACID DEGRADATION-RELATED PROTEIN"/>
    <property type="match status" value="1"/>
</dbReference>
<protein>
    <submittedName>
        <fullName evidence="3">PaaI family thioesterase</fullName>
    </submittedName>
</protein>
<dbReference type="RefSeq" id="WP_149653607.1">
    <property type="nucleotide sequence ID" value="NZ_VTZN01000039.1"/>
</dbReference>
<dbReference type="AlphaFoldDB" id="A0A5B1BTG6"/>
<dbReference type="EMBL" id="VTZN01000039">
    <property type="protein sequence ID" value="KAA1250584.1"/>
    <property type="molecule type" value="Genomic_DNA"/>
</dbReference>
<dbReference type="OrthoDB" id="4717506at2"/>
<dbReference type="Proteomes" id="UP000324701">
    <property type="component" value="Unassembled WGS sequence"/>
</dbReference>
<dbReference type="GO" id="GO:0005829">
    <property type="term" value="C:cytosol"/>
    <property type="evidence" value="ECO:0007669"/>
    <property type="project" value="TreeGrafter"/>
</dbReference>
<dbReference type="CDD" id="cd03443">
    <property type="entry name" value="PaaI_thioesterase"/>
    <property type="match status" value="1"/>
</dbReference>
<dbReference type="InterPro" id="IPR029069">
    <property type="entry name" value="HotDog_dom_sf"/>
</dbReference>